<comment type="caution">
    <text evidence="1">The sequence shown here is derived from an EMBL/GenBank/DDBJ whole genome shotgun (WGS) entry which is preliminary data.</text>
</comment>
<gene>
    <name evidence="1" type="ORF">BpHYR1_036744</name>
</gene>
<feature type="non-terminal residue" evidence="1">
    <location>
        <position position="1"/>
    </location>
</feature>
<dbReference type="EMBL" id="REGN01005716">
    <property type="protein sequence ID" value="RNA12331.1"/>
    <property type="molecule type" value="Genomic_DNA"/>
</dbReference>
<evidence type="ECO:0000313" key="1">
    <source>
        <dbReference type="EMBL" id="RNA12331.1"/>
    </source>
</evidence>
<evidence type="ECO:0000313" key="2">
    <source>
        <dbReference type="Proteomes" id="UP000276133"/>
    </source>
</evidence>
<protein>
    <submittedName>
        <fullName evidence="1">Uncharacterized protein</fullName>
    </submittedName>
</protein>
<name>A0A3M7QMP1_BRAPC</name>
<keyword evidence="2" id="KW-1185">Reference proteome</keyword>
<accession>A0A3M7QMP1</accession>
<dbReference type="Proteomes" id="UP000276133">
    <property type="component" value="Unassembled WGS sequence"/>
</dbReference>
<reference evidence="1 2" key="1">
    <citation type="journal article" date="2018" name="Sci. Rep.">
        <title>Genomic signatures of local adaptation to the degree of environmental predictability in rotifers.</title>
        <authorList>
            <person name="Franch-Gras L."/>
            <person name="Hahn C."/>
            <person name="Garcia-Roger E.M."/>
            <person name="Carmona M.J."/>
            <person name="Serra M."/>
            <person name="Gomez A."/>
        </authorList>
    </citation>
    <scope>NUCLEOTIDE SEQUENCE [LARGE SCALE GENOMIC DNA]</scope>
    <source>
        <strain evidence="1">HYR1</strain>
    </source>
</reference>
<sequence>EPDIDSLIINIQPDDFRGKNYVKKFWNQNWFTSINDHLDLTNVSKPKVYLNPHIIPQLYTSKNSSPNKKYTQLLIILKEIHIYKIFIIANFLFNFIIE</sequence>
<dbReference type="AlphaFoldDB" id="A0A3M7QMP1"/>
<organism evidence="1 2">
    <name type="scientific">Brachionus plicatilis</name>
    <name type="common">Marine rotifer</name>
    <name type="synonym">Brachionus muelleri</name>
    <dbReference type="NCBI Taxonomy" id="10195"/>
    <lineage>
        <taxon>Eukaryota</taxon>
        <taxon>Metazoa</taxon>
        <taxon>Spiralia</taxon>
        <taxon>Gnathifera</taxon>
        <taxon>Rotifera</taxon>
        <taxon>Eurotatoria</taxon>
        <taxon>Monogononta</taxon>
        <taxon>Pseudotrocha</taxon>
        <taxon>Ploima</taxon>
        <taxon>Brachionidae</taxon>
        <taxon>Brachionus</taxon>
    </lineage>
</organism>
<proteinExistence type="predicted"/>